<dbReference type="GO" id="GO:0008270">
    <property type="term" value="F:zinc ion binding"/>
    <property type="evidence" value="ECO:0007669"/>
    <property type="project" value="UniProtKB-KW"/>
</dbReference>
<dbReference type="EMBL" id="MNCJ02000319">
    <property type="protein sequence ID" value="KAF5811316.1"/>
    <property type="molecule type" value="Genomic_DNA"/>
</dbReference>
<evidence type="ECO:0000313" key="4">
    <source>
        <dbReference type="EMBL" id="KAF5811316.1"/>
    </source>
</evidence>
<keyword evidence="1" id="KW-0862">Zinc</keyword>
<feature type="compositionally biased region" description="Polar residues" evidence="2">
    <location>
        <begin position="90"/>
        <end position="102"/>
    </location>
</feature>
<dbReference type="Gene3D" id="4.10.60.10">
    <property type="entry name" value="Zinc finger, CCHC-type"/>
    <property type="match status" value="1"/>
</dbReference>
<feature type="compositionally biased region" description="Low complexity" evidence="2">
    <location>
        <begin position="103"/>
        <end position="113"/>
    </location>
</feature>
<dbReference type="PROSITE" id="PS50158">
    <property type="entry name" value="ZF_CCHC"/>
    <property type="match status" value="1"/>
</dbReference>
<dbReference type="SUPFAM" id="SSF57756">
    <property type="entry name" value="Retrovirus zinc finger-like domains"/>
    <property type="match status" value="1"/>
</dbReference>
<comment type="caution">
    <text evidence="4">The sequence shown here is derived from an EMBL/GenBank/DDBJ whole genome shotgun (WGS) entry which is preliminary data.</text>
</comment>
<feature type="domain" description="CCHC-type" evidence="3">
    <location>
        <begin position="76"/>
        <end position="91"/>
    </location>
</feature>
<dbReference type="Pfam" id="PF00098">
    <property type="entry name" value="zf-CCHC"/>
    <property type="match status" value="1"/>
</dbReference>
<keyword evidence="1" id="KW-0479">Metal-binding</keyword>
<protein>
    <submittedName>
        <fullName evidence="4">Transcription factor interactor and regulator CCHC(Zn) family</fullName>
    </submittedName>
</protein>
<keyword evidence="5" id="KW-1185">Reference proteome</keyword>
<feature type="region of interest" description="Disordered" evidence="2">
    <location>
        <begin position="87"/>
        <end position="113"/>
    </location>
</feature>
<evidence type="ECO:0000259" key="3">
    <source>
        <dbReference type="PROSITE" id="PS50158"/>
    </source>
</evidence>
<dbReference type="SMART" id="SM00343">
    <property type="entry name" value="ZnF_C2HC"/>
    <property type="match status" value="1"/>
</dbReference>
<organism evidence="4 5">
    <name type="scientific">Helianthus annuus</name>
    <name type="common">Common sunflower</name>
    <dbReference type="NCBI Taxonomy" id="4232"/>
    <lineage>
        <taxon>Eukaryota</taxon>
        <taxon>Viridiplantae</taxon>
        <taxon>Streptophyta</taxon>
        <taxon>Embryophyta</taxon>
        <taxon>Tracheophyta</taxon>
        <taxon>Spermatophyta</taxon>
        <taxon>Magnoliopsida</taxon>
        <taxon>eudicotyledons</taxon>
        <taxon>Gunneridae</taxon>
        <taxon>Pentapetalae</taxon>
        <taxon>asterids</taxon>
        <taxon>campanulids</taxon>
        <taxon>Asterales</taxon>
        <taxon>Asteraceae</taxon>
        <taxon>Asteroideae</taxon>
        <taxon>Heliantheae alliance</taxon>
        <taxon>Heliantheae</taxon>
        <taxon>Helianthus</taxon>
    </lineage>
</organism>
<dbReference type="AlphaFoldDB" id="A0A9K3J9K5"/>
<dbReference type="Proteomes" id="UP000215914">
    <property type="component" value="Unassembled WGS sequence"/>
</dbReference>
<keyword evidence="1" id="KW-0863">Zinc-finger</keyword>
<evidence type="ECO:0000256" key="2">
    <source>
        <dbReference type="SAM" id="MobiDB-lite"/>
    </source>
</evidence>
<dbReference type="InterPro" id="IPR036875">
    <property type="entry name" value="Znf_CCHC_sf"/>
</dbReference>
<sequence>MVSAYCGLVAGQIGNINLTDEDYQQIDREEMELMDIKWAFASAVRRAKDYMRRTGRTSLESKRDTKYGSDKDAVTCFNCGEKGHFKQECTRPSSQGNQNPFRNQSSLSNANQANNEKRIVAVNDLSSSNRLLIQTEL</sequence>
<reference evidence="4" key="1">
    <citation type="journal article" date="2017" name="Nature">
        <title>The sunflower genome provides insights into oil metabolism, flowering and Asterid evolution.</title>
        <authorList>
            <person name="Badouin H."/>
            <person name="Gouzy J."/>
            <person name="Grassa C.J."/>
            <person name="Murat F."/>
            <person name="Staton S.E."/>
            <person name="Cottret L."/>
            <person name="Lelandais-Briere C."/>
            <person name="Owens G.L."/>
            <person name="Carrere S."/>
            <person name="Mayjonade B."/>
            <person name="Legrand L."/>
            <person name="Gill N."/>
            <person name="Kane N.C."/>
            <person name="Bowers J.E."/>
            <person name="Hubner S."/>
            <person name="Bellec A."/>
            <person name="Berard A."/>
            <person name="Berges H."/>
            <person name="Blanchet N."/>
            <person name="Boniface M.C."/>
            <person name="Brunel D."/>
            <person name="Catrice O."/>
            <person name="Chaidir N."/>
            <person name="Claudel C."/>
            <person name="Donnadieu C."/>
            <person name="Faraut T."/>
            <person name="Fievet G."/>
            <person name="Helmstetter N."/>
            <person name="King M."/>
            <person name="Knapp S.J."/>
            <person name="Lai Z."/>
            <person name="Le Paslier M.C."/>
            <person name="Lippi Y."/>
            <person name="Lorenzon L."/>
            <person name="Mandel J.R."/>
            <person name="Marage G."/>
            <person name="Marchand G."/>
            <person name="Marquand E."/>
            <person name="Bret-Mestries E."/>
            <person name="Morien E."/>
            <person name="Nambeesan S."/>
            <person name="Nguyen T."/>
            <person name="Pegot-Espagnet P."/>
            <person name="Pouilly N."/>
            <person name="Raftis F."/>
            <person name="Sallet E."/>
            <person name="Schiex T."/>
            <person name="Thomas J."/>
            <person name="Vandecasteele C."/>
            <person name="Vares D."/>
            <person name="Vear F."/>
            <person name="Vautrin S."/>
            <person name="Crespi M."/>
            <person name="Mangin B."/>
            <person name="Burke J.M."/>
            <person name="Salse J."/>
            <person name="Munos S."/>
            <person name="Vincourt P."/>
            <person name="Rieseberg L.H."/>
            <person name="Langlade N.B."/>
        </authorList>
    </citation>
    <scope>NUCLEOTIDE SEQUENCE</scope>
    <source>
        <tissue evidence="4">Leaves</tissue>
    </source>
</reference>
<evidence type="ECO:0000256" key="1">
    <source>
        <dbReference type="PROSITE-ProRule" id="PRU00047"/>
    </source>
</evidence>
<accession>A0A9K3J9K5</accession>
<gene>
    <name evidence="4" type="ORF">HanXRQr2_Chr04g0180041</name>
</gene>
<dbReference type="Gramene" id="mRNA:HanXRQr2_Chr04g0180041">
    <property type="protein sequence ID" value="CDS:HanXRQr2_Chr04g0180041.1"/>
    <property type="gene ID" value="HanXRQr2_Chr04g0180041"/>
</dbReference>
<evidence type="ECO:0000313" key="5">
    <source>
        <dbReference type="Proteomes" id="UP000215914"/>
    </source>
</evidence>
<dbReference type="GO" id="GO:0003676">
    <property type="term" value="F:nucleic acid binding"/>
    <property type="evidence" value="ECO:0007669"/>
    <property type="project" value="InterPro"/>
</dbReference>
<dbReference type="InterPro" id="IPR001878">
    <property type="entry name" value="Znf_CCHC"/>
</dbReference>
<reference evidence="4" key="2">
    <citation type="submission" date="2020-06" db="EMBL/GenBank/DDBJ databases">
        <title>Helianthus annuus Genome sequencing and assembly Release 2.</title>
        <authorList>
            <person name="Gouzy J."/>
            <person name="Langlade N."/>
            <person name="Munos S."/>
        </authorList>
    </citation>
    <scope>NUCLEOTIDE SEQUENCE</scope>
    <source>
        <tissue evidence="4">Leaves</tissue>
    </source>
</reference>
<proteinExistence type="predicted"/>
<name>A0A9K3J9K5_HELAN</name>